<accession>A0A4S3ZX22</accession>
<keyword evidence="3" id="KW-1185">Reference proteome</keyword>
<dbReference type="SMART" id="SM00773">
    <property type="entry name" value="WGR"/>
    <property type="match status" value="1"/>
</dbReference>
<organism evidence="2 3">
    <name type="scientific">Flavobacterium supellecticarium</name>
    <dbReference type="NCBI Taxonomy" id="2565924"/>
    <lineage>
        <taxon>Bacteria</taxon>
        <taxon>Pseudomonadati</taxon>
        <taxon>Bacteroidota</taxon>
        <taxon>Flavobacteriia</taxon>
        <taxon>Flavobacteriales</taxon>
        <taxon>Flavobacteriaceae</taxon>
        <taxon>Flavobacterium</taxon>
    </lineage>
</organism>
<dbReference type="Pfam" id="PF05406">
    <property type="entry name" value="WGR"/>
    <property type="match status" value="1"/>
</dbReference>
<dbReference type="OrthoDB" id="6629398at2"/>
<reference evidence="2 3" key="1">
    <citation type="submission" date="2019-04" db="EMBL/GenBank/DDBJ databases">
        <title>Flavobacterium sp. nov. isolated from construction timber.</title>
        <authorList>
            <person name="Lin S.-Y."/>
            <person name="Chang C.-T."/>
            <person name="Young C.-C."/>
        </authorList>
    </citation>
    <scope>NUCLEOTIDE SEQUENCE [LARGE SCALE GENOMIC DNA]</scope>
    <source>
        <strain evidence="2 3">CC-CTC003</strain>
    </source>
</reference>
<name>A0A4S3ZX22_9FLAO</name>
<dbReference type="InterPro" id="IPR049809">
    <property type="entry name" value="YehF/YfeS-like_WGR"/>
</dbReference>
<comment type="caution">
    <text evidence="2">The sequence shown here is derived from an EMBL/GenBank/DDBJ whole genome shotgun (WGS) entry which is preliminary data.</text>
</comment>
<dbReference type="PROSITE" id="PS51977">
    <property type="entry name" value="WGR"/>
    <property type="match status" value="1"/>
</dbReference>
<feature type="domain" description="WGR" evidence="1">
    <location>
        <begin position="197"/>
        <end position="272"/>
    </location>
</feature>
<gene>
    <name evidence="2" type="ORF">E6C50_09360</name>
</gene>
<dbReference type="SUPFAM" id="SSF142921">
    <property type="entry name" value="WGR domain-like"/>
    <property type="match status" value="1"/>
</dbReference>
<evidence type="ECO:0000313" key="3">
    <source>
        <dbReference type="Proteomes" id="UP000307507"/>
    </source>
</evidence>
<dbReference type="Gene3D" id="2.20.140.10">
    <property type="entry name" value="WGR domain"/>
    <property type="match status" value="1"/>
</dbReference>
<dbReference type="InterPro" id="IPR008893">
    <property type="entry name" value="WGR_domain"/>
</dbReference>
<dbReference type="EMBL" id="SSNZ01000003">
    <property type="protein sequence ID" value="THF50427.1"/>
    <property type="molecule type" value="Genomic_DNA"/>
</dbReference>
<dbReference type="RefSeq" id="WP_136402973.1">
    <property type="nucleotide sequence ID" value="NZ_SSNZ01000003.1"/>
</dbReference>
<protein>
    <submittedName>
        <fullName evidence="2">WGR domain-containing protein</fullName>
    </submittedName>
</protein>
<evidence type="ECO:0000259" key="1">
    <source>
        <dbReference type="PROSITE" id="PS51977"/>
    </source>
</evidence>
<proteinExistence type="predicted"/>
<evidence type="ECO:0000313" key="2">
    <source>
        <dbReference type="EMBL" id="THF50427.1"/>
    </source>
</evidence>
<dbReference type="CDD" id="cd07996">
    <property type="entry name" value="WGR_MMR_like"/>
    <property type="match status" value="1"/>
</dbReference>
<dbReference type="AlphaFoldDB" id="A0A4S3ZX22"/>
<sequence length="272" mass="31380">MATLYTITVKNIEATKVTAEVRVDHPDAGSDIGSKDFALQILLETGHIERPYFNKLPIPMEEWKKLVTEHPRKDEYDVMHQYNDGMKLDITPEEGQKRNDREYSQKHNEELALQYGRKVSASGMSNGQYYVQFDSEPLKVIDVANKVILSKPVKRKLEKDLYTLEFEVADAEYLYHLREKMRYETAAWNLSSYYKSEIKVAEGEAVLLHYKDAKSDKFWQIIQNGATLNITYGKTGTAGQKNVKELDSVQKAEKDRDKLINEKLGKGYTRTN</sequence>
<dbReference type="Proteomes" id="UP000307507">
    <property type="component" value="Unassembled WGS sequence"/>
</dbReference>
<dbReference type="InterPro" id="IPR036930">
    <property type="entry name" value="WGR_dom_sf"/>
</dbReference>